<organism evidence="5 6">
    <name type="scientific">Microtetraspora malaysiensis</name>
    <dbReference type="NCBI Taxonomy" id="161358"/>
    <lineage>
        <taxon>Bacteria</taxon>
        <taxon>Bacillati</taxon>
        <taxon>Actinomycetota</taxon>
        <taxon>Actinomycetes</taxon>
        <taxon>Streptosporangiales</taxon>
        <taxon>Streptosporangiaceae</taxon>
        <taxon>Microtetraspora</taxon>
    </lineage>
</organism>
<evidence type="ECO:0000259" key="4">
    <source>
        <dbReference type="Pfam" id="PF00294"/>
    </source>
</evidence>
<dbReference type="InterPro" id="IPR029056">
    <property type="entry name" value="Ribokinase-like"/>
</dbReference>
<keyword evidence="3 5" id="KW-0418">Kinase</keyword>
<dbReference type="Proteomes" id="UP001602013">
    <property type="component" value="Unassembled WGS sequence"/>
</dbReference>
<dbReference type="PROSITE" id="PS00584">
    <property type="entry name" value="PFKB_KINASES_2"/>
    <property type="match status" value="1"/>
</dbReference>
<evidence type="ECO:0000313" key="6">
    <source>
        <dbReference type="Proteomes" id="UP001602013"/>
    </source>
</evidence>
<evidence type="ECO:0000256" key="3">
    <source>
        <dbReference type="ARBA" id="ARBA00022777"/>
    </source>
</evidence>
<dbReference type="GO" id="GO:0016301">
    <property type="term" value="F:kinase activity"/>
    <property type="evidence" value="ECO:0007669"/>
    <property type="project" value="UniProtKB-KW"/>
</dbReference>
<dbReference type="RefSeq" id="WP_387411355.1">
    <property type="nucleotide sequence ID" value="NZ_JBIASD010000007.1"/>
</dbReference>
<dbReference type="EMBL" id="JBIASD010000007">
    <property type="protein sequence ID" value="MFF3666724.1"/>
    <property type="molecule type" value="Genomic_DNA"/>
</dbReference>
<proteinExistence type="inferred from homology"/>
<dbReference type="InterPro" id="IPR052700">
    <property type="entry name" value="Carb_kinase_PfkB-like"/>
</dbReference>
<protein>
    <submittedName>
        <fullName evidence="5">Carbohydrate kinase family protein</fullName>
        <ecNumber evidence="5">2.7.1.-</ecNumber>
    </submittedName>
</protein>
<evidence type="ECO:0000256" key="1">
    <source>
        <dbReference type="ARBA" id="ARBA00010688"/>
    </source>
</evidence>
<dbReference type="Gene3D" id="3.40.1190.20">
    <property type="match status" value="1"/>
</dbReference>
<keyword evidence="2 5" id="KW-0808">Transferase</keyword>
<sequence length="311" mass="32785">MTTIRHDVVVLGGTGVDTTVYVPELPLPYRDTYHVPPVLDRIGNTGSGVALGCRALGLRVTLVDLIGADPQGRLVRDHLTARGVDLAWAPSRAGTIRSVLLVTPDGRRLSLHDPRATPGERLPRDLYLPAVRAARHVHVSIVGSCRHVFPDIPDGVTTSTDLHDWDGTNPHHEDFAYASDVVFMSAAALGDRRDAVMRAIMSRGRASLVVCTDGADGCHILAAEWDGVRHFPAQPLPGPAADSNGAGDAFVSGVLYGRLRGLPLEECVRLGALAGAHACTAAGTHEDPITLAALLERAGEGGQKSGLVTNG</sequence>
<dbReference type="Pfam" id="PF00294">
    <property type="entry name" value="PfkB"/>
    <property type="match status" value="1"/>
</dbReference>
<dbReference type="PANTHER" id="PTHR43320:SF3">
    <property type="entry name" value="CARBOHYDRATE KINASE PFKB DOMAIN-CONTAINING PROTEIN"/>
    <property type="match status" value="1"/>
</dbReference>
<keyword evidence="6" id="KW-1185">Reference proteome</keyword>
<evidence type="ECO:0000256" key="2">
    <source>
        <dbReference type="ARBA" id="ARBA00022679"/>
    </source>
</evidence>
<accession>A0ABW6SP39</accession>
<dbReference type="EC" id="2.7.1.-" evidence="5"/>
<comment type="caution">
    <text evidence="5">The sequence shown here is derived from an EMBL/GenBank/DDBJ whole genome shotgun (WGS) entry which is preliminary data.</text>
</comment>
<name>A0ABW6SP39_9ACTN</name>
<feature type="domain" description="Carbohydrate kinase PfkB" evidence="4">
    <location>
        <begin position="185"/>
        <end position="286"/>
    </location>
</feature>
<evidence type="ECO:0000313" key="5">
    <source>
        <dbReference type="EMBL" id="MFF3666724.1"/>
    </source>
</evidence>
<dbReference type="SUPFAM" id="SSF53613">
    <property type="entry name" value="Ribokinase-like"/>
    <property type="match status" value="1"/>
</dbReference>
<dbReference type="InterPro" id="IPR011611">
    <property type="entry name" value="PfkB_dom"/>
</dbReference>
<dbReference type="PANTHER" id="PTHR43320">
    <property type="entry name" value="SUGAR KINASE"/>
    <property type="match status" value="1"/>
</dbReference>
<gene>
    <name evidence="5" type="ORF">ACFYXI_14090</name>
</gene>
<reference evidence="5 6" key="1">
    <citation type="submission" date="2024-10" db="EMBL/GenBank/DDBJ databases">
        <title>The Natural Products Discovery Center: Release of the First 8490 Sequenced Strains for Exploring Actinobacteria Biosynthetic Diversity.</title>
        <authorList>
            <person name="Kalkreuter E."/>
            <person name="Kautsar S.A."/>
            <person name="Yang D."/>
            <person name="Bader C.D."/>
            <person name="Teijaro C.N."/>
            <person name="Fluegel L."/>
            <person name="Davis C.M."/>
            <person name="Simpson J.R."/>
            <person name="Lauterbach L."/>
            <person name="Steele A.D."/>
            <person name="Gui C."/>
            <person name="Meng S."/>
            <person name="Li G."/>
            <person name="Viehrig K."/>
            <person name="Ye F."/>
            <person name="Su P."/>
            <person name="Kiefer A.F."/>
            <person name="Nichols A."/>
            <person name="Cepeda A.J."/>
            <person name="Yan W."/>
            <person name="Fan B."/>
            <person name="Jiang Y."/>
            <person name="Adhikari A."/>
            <person name="Zheng C.-J."/>
            <person name="Schuster L."/>
            <person name="Cowan T.M."/>
            <person name="Smanski M.J."/>
            <person name="Chevrette M.G."/>
            <person name="De Carvalho L.P.S."/>
            <person name="Shen B."/>
        </authorList>
    </citation>
    <scope>NUCLEOTIDE SEQUENCE [LARGE SCALE GENOMIC DNA]</scope>
    <source>
        <strain evidence="5 6">NPDC002173</strain>
    </source>
</reference>
<dbReference type="InterPro" id="IPR002173">
    <property type="entry name" value="Carboh/pur_kinase_PfkB_CS"/>
</dbReference>
<comment type="similarity">
    <text evidence="1">Belongs to the carbohydrate kinase PfkB family.</text>
</comment>